<dbReference type="EMBL" id="JAAWWB010000002">
    <property type="protein sequence ID" value="KAG6789449.1"/>
    <property type="molecule type" value="Genomic_DNA"/>
</dbReference>
<keyword evidence="2" id="KW-1185">Reference proteome</keyword>
<evidence type="ECO:0000313" key="1">
    <source>
        <dbReference type="EMBL" id="KAG6789449.1"/>
    </source>
</evidence>
<comment type="caution">
    <text evidence="1">The sequence shown here is derived from an EMBL/GenBank/DDBJ whole genome shotgun (WGS) entry which is preliminary data.</text>
</comment>
<dbReference type="AlphaFoldDB" id="A0A8X8AJF8"/>
<evidence type="ECO:0000313" key="2">
    <source>
        <dbReference type="Proteomes" id="UP000886885"/>
    </source>
</evidence>
<organism evidence="1 2">
    <name type="scientific">Populus tomentosa</name>
    <name type="common">Chinese white poplar</name>
    <dbReference type="NCBI Taxonomy" id="118781"/>
    <lineage>
        <taxon>Eukaryota</taxon>
        <taxon>Viridiplantae</taxon>
        <taxon>Streptophyta</taxon>
        <taxon>Embryophyta</taxon>
        <taxon>Tracheophyta</taxon>
        <taxon>Spermatophyta</taxon>
        <taxon>Magnoliopsida</taxon>
        <taxon>eudicotyledons</taxon>
        <taxon>Gunneridae</taxon>
        <taxon>Pentapetalae</taxon>
        <taxon>rosids</taxon>
        <taxon>fabids</taxon>
        <taxon>Malpighiales</taxon>
        <taxon>Salicaceae</taxon>
        <taxon>Saliceae</taxon>
        <taxon>Populus</taxon>
    </lineage>
</organism>
<reference evidence="1" key="1">
    <citation type="journal article" date="2020" name="bioRxiv">
        <title>Hybrid origin of Populus tomentosa Carr. identified through genome sequencing and phylogenomic analysis.</title>
        <authorList>
            <person name="An X."/>
            <person name="Gao K."/>
            <person name="Chen Z."/>
            <person name="Li J."/>
            <person name="Yang X."/>
            <person name="Yang X."/>
            <person name="Zhou J."/>
            <person name="Guo T."/>
            <person name="Zhao T."/>
            <person name="Huang S."/>
            <person name="Miao D."/>
            <person name="Khan W.U."/>
            <person name="Rao P."/>
            <person name="Ye M."/>
            <person name="Lei B."/>
            <person name="Liao W."/>
            <person name="Wang J."/>
            <person name="Ji L."/>
            <person name="Li Y."/>
            <person name="Guo B."/>
            <person name="Mustafa N.S."/>
            <person name="Li S."/>
            <person name="Yun Q."/>
            <person name="Keller S.R."/>
            <person name="Mao J."/>
            <person name="Zhang R."/>
            <person name="Strauss S.H."/>
        </authorList>
    </citation>
    <scope>NUCLEOTIDE SEQUENCE</scope>
    <source>
        <strain evidence="1">GM15</strain>
        <tissue evidence="1">Leaf</tissue>
    </source>
</reference>
<accession>A0A8X8AJF8</accession>
<protein>
    <submittedName>
        <fullName evidence="1">Uncharacterized protein</fullName>
    </submittedName>
</protein>
<name>A0A8X8AJF8_POPTO</name>
<dbReference type="Proteomes" id="UP000886885">
    <property type="component" value="Chromosome 1D"/>
</dbReference>
<gene>
    <name evidence="1" type="ORF">POTOM_005547</name>
</gene>
<sequence length="209" mass="23751">MNLMEKIGGEEVKAGEESVEADKAFNSQIAKIKRVYHEMDNNSTDELVSKPATNGGSQSSEAYRKLAKVKDHQASKLSPILEKVCLVEDESSSFIQSYKASKEKMAALKIKLVSTKRASRKECAWLNALRDSSDKFFTIFKRSQAVDMYIADMVFMVISNIHFYYLSMGITLDFFVVFDPYPFLDFANIYPSRAIIDVCDEYLIDEPED</sequence>
<proteinExistence type="predicted"/>